<feature type="transmembrane region" description="Helical" evidence="10">
    <location>
        <begin position="591"/>
        <end position="614"/>
    </location>
</feature>
<keyword evidence="9" id="KW-1015">Disulfide bond</keyword>
<keyword evidence="3" id="KW-0813">Transport</keyword>
<dbReference type="GO" id="GO:0005886">
    <property type="term" value="C:plasma membrane"/>
    <property type="evidence" value="ECO:0007669"/>
    <property type="project" value="TreeGrafter"/>
</dbReference>
<dbReference type="RefSeq" id="XP_019641416.1">
    <property type="nucleotide sequence ID" value="XM_019785857.1"/>
</dbReference>
<dbReference type="InterPro" id="IPR037272">
    <property type="entry name" value="SNS_sf"/>
</dbReference>
<feature type="transmembrane region" description="Helical" evidence="10">
    <location>
        <begin position="491"/>
        <end position="509"/>
    </location>
</feature>
<dbReference type="AlphaFoldDB" id="A0A6P5AHR4"/>
<dbReference type="InterPro" id="IPR000175">
    <property type="entry name" value="Na/ntran_symport"/>
</dbReference>
<feature type="transmembrane region" description="Helical" evidence="10">
    <location>
        <begin position="261"/>
        <end position="282"/>
    </location>
</feature>
<dbReference type="GeneID" id="109482957"/>
<comment type="subcellular location">
    <subcellularLocation>
        <location evidence="1">Membrane</location>
        <topology evidence="1">Multi-pass membrane protein</topology>
    </subcellularLocation>
</comment>
<feature type="binding site" evidence="8">
    <location>
        <position position="412"/>
    </location>
    <ligand>
        <name>Na(+)</name>
        <dbReference type="ChEBI" id="CHEBI:29101"/>
        <label>1</label>
    </ligand>
</feature>
<evidence type="ECO:0000256" key="6">
    <source>
        <dbReference type="ARBA" id="ARBA00023136"/>
    </source>
</evidence>
<keyword evidence="11" id="KW-1185">Reference proteome</keyword>
<organism evidence="11 12">
    <name type="scientific">Branchiostoma belcheri</name>
    <name type="common">Amphioxus</name>
    <dbReference type="NCBI Taxonomy" id="7741"/>
    <lineage>
        <taxon>Eukaryota</taxon>
        <taxon>Metazoa</taxon>
        <taxon>Chordata</taxon>
        <taxon>Cephalochordata</taxon>
        <taxon>Leptocardii</taxon>
        <taxon>Amphioxiformes</taxon>
        <taxon>Branchiostomatidae</taxon>
        <taxon>Branchiostoma</taxon>
    </lineage>
</organism>
<feature type="binding site" evidence="8">
    <location>
        <position position="67"/>
    </location>
    <ligand>
        <name>Na(+)</name>
        <dbReference type="ChEBI" id="CHEBI:29101"/>
        <label>1</label>
    </ligand>
</feature>
<keyword evidence="7" id="KW-0325">Glycoprotein</keyword>
<gene>
    <name evidence="12" type="primary">LOC109482957</name>
</gene>
<dbReference type="PANTHER" id="PTHR11616:SF321">
    <property type="entry name" value="SODIUM-DEPENDENT NUTRIENT AMINO ACID TRANSPORTER 1-RELATED"/>
    <property type="match status" value="1"/>
</dbReference>
<evidence type="ECO:0000256" key="7">
    <source>
        <dbReference type="ARBA" id="ARBA00023180"/>
    </source>
</evidence>
<dbReference type="PRINTS" id="PR00176">
    <property type="entry name" value="NANEUSMPORT"/>
</dbReference>
<evidence type="ECO:0000313" key="12">
    <source>
        <dbReference type="RefSeq" id="XP_019641416.1"/>
    </source>
</evidence>
<feature type="transmembrane region" description="Helical" evidence="10">
    <location>
        <begin position="401"/>
        <end position="432"/>
    </location>
</feature>
<feature type="transmembrane region" description="Helical" evidence="10">
    <location>
        <begin position="303"/>
        <end position="320"/>
    </location>
</feature>
<dbReference type="GO" id="GO:0089718">
    <property type="term" value="P:amino acid import across plasma membrane"/>
    <property type="evidence" value="ECO:0007669"/>
    <property type="project" value="TreeGrafter"/>
</dbReference>
<dbReference type="SUPFAM" id="SSF161070">
    <property type="entry name" value="SNF-like"/>
    <property type="match status" value="1"/>
</dbReference>
<evidence type="ECO:0000256" key="9">
    <source>
        <dbReference type="PIRSR" id="PIRSR600175-2"/>
    </source>
</evidence>
<evidence type="ECO:0000256" key="1">
    <source>
        <dbReference type="ARBA" id="ARBA00004141"/>
    </source>
</evidence>
<keyword evidence="8" id="KW-0915">Sodium</keyword>
<dbReference type="GO" id="GO:0005283">
    <property type="term" value="F:amino acid:sodium symporter activity"/>
    <property type="evidence" value="ECO:0007669"/>
    <property type="project" value="TreeGrafter"/>
</dbReference>
<dbReference type="PANTHER" id="PTHR11616">
    <property type="entry name" value="SODIUM/CHLORIDE DEPENDENT TRANSPORTER"/>
    <property type="match status" value="1"/>
</dbReference>
<accession>A0A6P5AHR4</accession>
<dbReference type="OrthoDB" id="10011874at2759"/>
<evidence type="ECO:0000256" key="4">
    <source>
        <dbReference type="ARBA" id="ARBA00022692"/>
    </source>
</evidence>
<feature type="transmembrane region" description="Helical" evidence="10">
    <location>
        <begin position="236"/>
        <end position="255"/>
    </location>
</feature>
<proteinExistence type="inferred from homology"/>
<protein>
    <submittedName>
        <fullName evidence="12">Sodium- and chloride-dependent glycine transporter 2-like</fullName>
    </submittedName>
</protein>
<feature type="transmembrane region" description="Helical" evidence="10">
    <location>
        <begin position="127"/>
        <end position="146"/>
    </location>
</feature>
<feature type="transmembrane region" description="Helical" evidence="10">
    <location>
        <begin position="62"/>
        <end position="81"/>
    </location>
</feature>
<feature type="transmembrane region" description="Helical" evidence="10">
    <location>
        <begin position="340"/>
        <end position="364"/>
    </location>
</feature>
<dbReference type="GO" id="GO:0046872">
    <property type="term" value="F:metal ion binding"/>
    <property type="evidence" value="ECO:0007669"/>
    <property type="project" value="UniProtKB-KW"/>
</dbReference>
<feature type="transmembrane region" description="Helical" evidence="10">
    <location>
        <begin position="453"/>
        <end position="471"/>
    </location>
</feature>
<evidence type="ECO:0000313" key="11">
    <source>
        <dbReference type="Proteomes" id="UP000515135"/>
    </source>
</evidence>
<feature type="transmembrane region" description="Helical" evidence="10">
    <location>
        <begin position="551"/>
        <end position="571"/>
    </location>
</feature>
<name>A0A6P5AHR4_BRABE</name>
<dbReference type="PROSITE" id="PS50267">
    <property type="entry name" value="NA_NEUROTRAN_SYMP_3"/>
    <property type="match status" value="1"/>
</dbReference>
<keyword evidence="8" id="KW-0479">Metal-binding</keyword>
<evidence type="ECO:0000256" key="10">
    <source>
        <dbReference type="SAM" id="Phobius"/>
    </source>
</evidence>
<feature type="transmembrane region" description="Helical" evidence="10">
    <location>
        <begin position="88"/>
        <end position="107"/>
    </location>
</feature>
<feature type="binding site" evidence="8">
    <location>
        <position position="416"/>
    </location>
    <ligand>
        <name>Na(+)</name>
        <dbReference type="ChEBI" id="CHEBI:29101"/>
        <label>1</label>
    </ligand>
</feature>
<comment type="similarity">
    <text evidence="2">Belongs to the sodium:neurotransmitter symporter (SNF) (TC 2.A.22) family.</text>
</comment>
<sequence>MASKVEETIPMAPTAAPLQQQQHVIVVEPSDTGTTPCCCCCDDGCTEESAERGNWSCNFESILASVGYGVGAGYLWAMPYLIYRNGGFFLLAYFFSQIFVGFPIVYLEMALGQYTSQGPIRAWRGVPILQGIGVGMVVMSAIYCIYHNSLLAEMLYYMFYVPGDLSSTASCDNYWNTPNCMSGCVEEVQEYDYNEPYNFTHLICGGLETSAMEYRNNYVLQLSEGIHNMGAVRGPLAGCLFLAWLLVVLGLSFGVKSLGKAAYVTTLLPMFFTIVMFLRAVTLPGATDGIAFLLWPAPTRSSSYFYTVITAIVHRLSLGHGGYTTLASYNRFHNNVLRDAVLVILIDFLMVLFCAVTIFGFLGFLAHQLGVDISEVVTAGPDLVYVTMVTVFSHLPVGSSWAALFFLTLVLLTYGSQLVLVETVITSLMDLIPEGLIKNFPGRESGLLSKRTRLHGVMTAAVCFLFFLLGLPYVTQGGVYLLTVADSYNALIQPYIFILLECVALTYLYSPSCQLCCPALNRWLSDLSHMLQHVCCFCCATIVNGMTAVAWVYYIPVVMLAQIIMGPLLWWPHDLGYLSYIFPRWTAILGHFILSISLIMVPLVTLVNIIIALVRGRPSEIVQPPADWGPYLNKHRRGVATGQPGQPPVDDTRM</sequence>
<keyword evidence="5 10" id="KW-1133">Transmembrane helix</keyword>
<dbReference type="Proteomes" id="UP000515135">
    <property type="component" value="Unplaced"/>
</dbReference>
<keyword evidence="4 10" id="KW-0812">Transmembrane</keyword>
<evidence type="ECO:0000256" key="2">
    <source>
        <dbReference type="ARBA" id="ARBA00006459"/>
    </source>
</evidence>
<feature type="binding site" evidence="8">
    <location>
        <position position="70"/>
    </location>
    <ligand>
        <name>Na(+)</name>
        <dbReference type="ChEBI" id="CHEBI:29101"/>
        <label>1</label>
    </ligand>
</feature>
<evidence type="ECO:0000256" key="3">
    <source>
        <dbReference type="ARBA" id="ARBA00022448"/>
    </source>
</evidence>
<evidence type="ECO:0000256" key="8">
    <source>
        <dbReference type="PIRSR" id="PIRSR600175-1"/>
    </source>
</evidence>
<keyword evidence="6 10" id="KW-0472">Membrane</keyword>
<dbReference type="Pfam" id="PF00209">
    <property type="entry name" value="SNF"/>
    <property type="match status" value="1"/>
</dbReference>
<feature type="disulfide bond" evidence="9">
    <location>
        <begin position="171"/>
        <end position="180"/>
    </location>
</feature>
<dbReference type="KEGG" id="bbel:109482957"/>
<evidence type="ECO:0000256" key="5">
    <source>
        <dbReference type="ARBA" id="ARBA00022989"/>
    </source>
</evidence>
<reference evidence="12" key="1">
    <citation type="submission" date="2025-08" db="UniProtKB">
        <authorList>
            <consortium name="RefSeq"/>
        </authorList>
    </citation>
    <scope>IDENTIFICATION</scope>
    <source>
        <tissue evidence="12">Gonad</tissue>
    </source>
</reference>